<dbReference type="Proteomes" id="UP000002037">
    <property type="component" value="Unassembled WGS sequence"/>
</dbReference>
<dbReference type="GeneID" id="8297312"/>
<evidence type="ECO:0000313" key="2">
    <source>
        <dbReference type="Proteomes" id="UP000002037"/>
    </source>
</evidence>
<dbReference type="EMBL" id="GG692397">
    <property type="protein sequence ID" value="EER33772.1"/>
    <property type="molecule type" value="Genomic_DNA"/>
</dbReference>
<dbReference type="RefSeq" id="XP_002548293.1">
    <property type="nucleotide sequence ID" value="XM_002548247.1"/>
</dbReference>
<dbReference type="VEuPathDB" id="FungiDB:CTRG_02590"/>
<gene>
    <name evidence="1" type="ORF">CTRG_02590</name>
</gene>
<dbReference type="HOGENOM" id="CLU_1937887_0_0_1"/>
<dbReference type="KEGG" id="ctp:CTRG_02590"/>
<reference evidence="1 2" key="1">
    <citation type="journal article" date="2009" name="Nature">
        <title>Evolution of pathogenicity and sexual reproduction in eight Candida genomes.</title>
        <authorList>
            <person name="Butler G."/>
            <person name="Rasmussen M.D."/>
            <person name="Lin M.F."/>
            <person name="Santos M.A."/>
            <person name="Sakthikumar S."/>
            <person name="Munro C.A."/>
            <person name="Rheinbay E."/>
            <person name="Grabherr M."/>
            <person name="Forche A."/>
            <person name="Reedy J.L."/>
            <person name="Agrafioti I."/>
            <person name="Arnaud M.B."/>
            <person name="Bates S."/>
            <person name="Brown A.J."/>
            <person name="Brunke S."/>
            <person name="Costanzo M.C."/>
            <person name="Fitzpatrick D.A."/>
            <person name="de Groot P.W."/>
            <person name="Harris D."/>
            <person name="Hoyer L.L."/>
            <person name="Hube B."/>
            <person name="Klis F.M."/>
            <person name="Kodira C."/>
            <person name="Lennard N."/>
            <person name="Logue M.E."/>
            <person name="Martin R."/>
            <person name="Neiman A.M."/>
            <person name="Nikolaou E."/>
            <person name="Quail M.A."/>
            <person name="Quinn J."/>
            <person name="Santos M.C."/>
            <person name="Schmitzberger F.F."/>
            <person name="Sherlock G."/>
            <person name="Shah P."/>
            <person name="Silverstein K.A."/>
            <person name="Skrzypek M.S."/>
            <person name="Soll D."/>
            <person name="Staggs R."/>
            <person name="Stansfield I."/>
            <person name="Stumpf M.P."/>
            <person name="Sudbery P.E."/>
            <person name="Srikantha T."/>
            <person name="Zeng Q."/>
            <person name="Berman J."/>
            <person name="Berriman M."/>
            <person name="Heitman J."/>
            <person name="Gow N.A."/>
            <person name="Lorenz M.C."/>
            <person name="Birren B.W."/>
            <person name="Kellis M."/>
            <person name="Cuomo C.A."/>
        </authorList>
    </citation>
    <scope>NUCLEOTIDE SEQUENCE [LARGE SCALE GENOMIC DNA]</scope>
    <source>
        <strain evidence="2">ATCC MYA-3404 / T1</strain>
    </source>
</reference>
<accession>C5M868</accession>
<protein>
    <submittedName>
        <fullName evidence="1">Uncharacterized protein</fullName>
    </submittedName>
</protein>
<name>C5M868_CANTT</name>
<dbReference type="AlphaFoldDB" id="C5M868"/>
<sequence>MNSILLLGDMFILTHYSIHNSCINHVNQQKHHTNQISHEPNKQKKICLPNFVINKKTQQRERKKKFDCRPNQSESTESINRLSIHPSIHQPINQSILLFLLLLLDHVSSSNTLIYYYLFISHYFHFHIFH</sequence>
<evidence type="ECO:0000313" key="1">
    <source>
        <dbReference type="EMBL" id="EER33772.1"/>
    </source>
</evidence>
<keyword evidence="2" id="KW-1185">Reference proteome</keyword>
<proteinExistence type="predicted"/>
<organism evidence="1 2">
    <name type="scientific">Candida tropicalis (strain ATCC MYA-3404 / T1)</name>
    <name type="common">Yeast</name>
    <dbReference type="NCBI Taxonomy" id="294747"/>
    <lineage>
        <taxon>Eukaryota</taxon>
        <taxon>Fungi</taxon>
        <taxon>Dikarya</taxon>
        <taxon>Ascomycota</taxon>
        <taxon>Saccharomycotina</taxon>
        <taxon>Pichiomycetes</taxon>
        <taxon>Debaryomycetaceae</taxon>
        <taxon>Candida/Lodderomyces clade</taxon>
        <taxon>Candida</taxon>
    </lineage>
</organism>